<protein>
    <submittedName>
        <fullName evidence="2">DUF4381 domain-containing protein</fullName>
    </submittedName>
</protein>
<evidence type="ECO:0000313" key="3">
    <source>
        <dbReference type="Proteomes" id="UP001151088"/>
    </source>
</evidence>
<evidence type="ECO:0000256" key="1">
    <source>
        <dbReference type="SAM" id="Phobius"/>
    </source>
</evidence>
<dbReference type="Pfam" id="PF14316">
    <property type="entry name" value="DUF4381"/>
    <property type="match status" value="1"/>
</dbReference>
<dbReference type="EMBL" id="JANTHZ010000014">
    <property type="protein sequence ID" value="MCS0497758.1"/>
    <property type="molecule type" value="Genomic_DNA"/>
</dbReference>
<name>A0A9X2PQ30_9HYPH</name>
<organism evidence="2 3">
    <name type="scientific">Ancylobacter mangrovi</name>
    <dbReference type="NCBI Taxonomy" id="2972472"/>
    <lineage>
        <taxon>Bacteria</taxon>
        <taxon>Pseudomonadati</taxon>
        <taxon>Pseudomonadota</taxon>
        <taxon>Alphaproteobacteria</taxon>
        <taxon>Hyphomicrobiales</taxon>
        <taxon>Xanthobacteraceae</taxon>
        <taxon>Ancylobacter</taxon>
    </lineage>
</organism>
<evidence type="ECO:0000313" key="2">
    <source>
        <dbReference type="EMBL" id="MCS0497758.1"/>
    </source>
</evidence>
<keyword evidence="1" id="KW-1133">Transmembrane helix</keyword>
<dbReference type="RefSeq" id="WP_258734953.1">
    <property type="nucleotide sequence ID" value="NZ_JANTHZ010000014.1"/>
</dbReference>
<comment type="caution">
    <text evidence="2">The sequence shown here is derived from an EMBL/GenBank/DDBJ whole genome shotgun (WGS) entry which is preliminary data.</text>
</comment>
<accession>A0A9X2PQ30</accession>
<keyword evidence="3" id="KW-1185">Reference proteome</keyword>
<reference evidence="2" key="1">
    <citation type="submission" date="2022-08" db="EMBL/GenBank/DDBJ databases">
        <authorList>
            <person name="Li F."/>
        </authorList>
    </citation>
    <scope>NUCLEOTIDE SEQUENCE</scope>
    <source>
        <strain evidence="2">MQZ15Z-1</strain>
    </source>
</reference>
<keyword evidence="1" id="KW-0472">Membrane</keyword>
<gene>
    <name evidence="2" type="ORF">NVS89_21935</name>
</gene>
<proteinExistence type="predicted"/>
<keyword evidence="1" id="KW-0812">Transmembrane</keyword>
<dbReference type="AlphaFoldDB" id="A0A9X2PQ30"/>
<dbReference type="Proteomes" id="UP001151088">
    <property type="component" value="Unassembled WGS sequence"/>
</dbReference>
<sequence>MDDAADLSRLADIVVPPPPPWWPPAPGWWILAAALLAALALLAFAAARRWRRNAYRLQALAEIDGLGAVTHPADVVALSAILKRTALVAYPRPQVAPLTGPDWAAFLDRTGGEGGFRERAGFAGGVANGVGDDGAALLASARRWVKRHPGGR</sequence>
<dbReference type="InterPro" id="IPR025489">
    <property type="entry name" value="DUF4381"/>
</dbReference>
<feature type="transmembrane region" description="Helical" evidence="1">
    <location>
        <begin position="27"/>
        <end position="47"/>
    </location>
</feature>